<comment type="similarity">
    <text evidence="2">Belongs to the mab-21 family.</text>
</comment>
<protein>
    <recommendedName>
        <fullName evidence="10">C2H2-type domain-containing protein</fullName>
    </recommendedName>
</protein>
<dbReference type="AlphaFoldDB" id="K1R7B9"/>
<dbReference type="Pfam" id="PF20266">
    <property type="entry name" value="Mab-21_C"/>
    <property type="match status" value="1"/>
</dbReference>
<feature type="compositionally biased region" description="Basic and acidic residues" evidence="9">
    <location>
        <begin position="98"/>
        <end position="137"/>
    </location>
</feature>
<keyword evidence="3" id="KW-0808">Transferase</keyword>
<keyword evidence="6" id="KW-0547">Nucleotide-binding</keyword>
<dbReference type="InterPro" id="IPR046903">
    <property type="entry name" value="Mab-21-like_nuc_Trfase"/>
</dbReference>
<dbReference type="EMBL" id="JH819075">
    <property type="protein sequence ID" value="EKC29901.1"/>
    <property type="molecule type" value="Genomic_DNA"/>
</dbReference>
<evidence type="ECO:0000256" key="4">
    <source>
        <dbReference type="ARBA" id="ARBA00022695"/>
    </source>
</evidence>
<proteinExistence type="inferred from homology"/>
<dbReference type="InParanoid" id="K1R7B9"/>
<evidence type="ECO:0000259" key="10">
    <source>
        <dbReference type="SMART" id="SM00355"/>
    </source>
</evidence>
<dbReference type="Gene3D" id="3.30.460.90">
    <property type="match status" value="1"/>
</dbReference>
<evidence type="ECO:0000256" key="9">
    <source>
        <dbReference type="SAM" id="MobiDB-lite"/>
    </source>
</evidence>
<evidence type="ECO:0000256" key="7">
    <source>
        <dbReference type="ARBA" id="ARBA00022840"/>
    </source>
</evidence>
<keyword evidence="7" id="KW-0067">ATP-binding</keyword>
<dbReference type="PANTHER" id="PTHR10656:SF42">
    <property type="entry name" value="CYCLIC GMP-AMP SYNTHASE-LIKE PROTEIN-RELATED"/>
    <property type="match status" value="1"/>
</dbReference>
<evidence type="ECO:0000256" key="2">
    <source>
        <dbReference type="ARBA" id="ARBA00008307"/>
    </source>
</evidence>
<dbReference type="SMART" id="SM00355">
    <property type="entry name" value="ZnF_C2H2"/>
    <property type="match status" value="2"/>
</dbReference>
<dbReference type="Gene3D" id="1.10.1410.40">
    <property type="match status" value="1"/>
</dbReference>
<keyword evidence="4" id="KW-0548">Nucleotidyltransferase</keyword>
<keyword evidence="5" id="KW-0479">Metal-binding</keyword>
<evidence type="ECO:0000256" key="5">
    <source>
        <dbReference type="ARBA" id="ARBA00022723"/>
    </source>
</evidence>
<evidence type="ECO:0000256" key="6">
    <source>
        <dbReference type="ARBA" id="ARBA00022741"/>
    </source>
</evidence>
<name>K1R7B9_MAGGI</name>
<dbReference type="InterPro" id="IPR024810">
    <property type="entry name" value="MAB21L/cGLR"/>
</dbReference>
<evidence type="ECO:0000313" key="11">
    <source>
        <dbReference type="EMBL" id="EKC29901.1"/>
    </source>
</evidence>
<feature type="region of interest" description="Disordered" evidence="9">
    <location>
        <begin position="28"/>
        <end position="51"/>
    </location>
</feature>
<evidence type="ECO:0000256" key="1">
    <source>
        <dbReference type="ARBA" id="ARBA00001946"/>
    </source>
</evidence>
<dbReference type="GO" id="GO:0046872">
    <property type="term" value="F:metal ion binding"/>
    <property type="evidence" value="ECO:0007669"/>
    <property type="project" value="UniProtKB-KW"/>
</dbReference>
<reference evidence="11" key="1">
    <citation type="journal article" date="2012" name="Nature">
        <title>The oyster genome reveals stress adaptation and complexity of shell formation.</title>
        <authorList>
            <person name="Zhang G."/>
            <person name="Fang X."/>
            <person name="Guo X."/>
            <person name="Li L."/>
            <person name="Luo R."/>
            <person name="Xu F."/>
            <person name="Yang P."/>
            <person name="Zhang L."/>
            <person name="Wang X."/>
            <person name="Qi H."/>
            <person name="Xiong Z."/>
            <person name="Que H."/>
            <person name="Xie Y."/>
            <person name="Holland P.W."/>
            <person name="Paps J."/>
            <person name="Zhu Y."/>
            <person name="Wu F."/>
            <person name="Chen Y."/>
            <person name="Wang J."/>
            <person name="Peng C."/>
            <person name="Meng J."/>
            <person name="Yang L."/>
            <person name="Liu J."/>
            <person name="Wen B."/>
            <person name="Zhang N."/>
            <person name="Huang Z."/>
            <person name="Zhu Q."/>
            <person name="Feng Y."/>
            <person name="Mount A."/>
            <person name="Hedgecock D."/>
            <person name="Xu Z."/>
            <person name="Liu Y."/>
            <person name="Domazet-Loso T."/>
            <person name="Du Y."/>
            <person name="Sun X."/>
            <person name="Zhang S."/>
            <person name="Liu B."/>
            <person name="Cheng P."/>
            <person name="Jiang X."/>
            <person name="Li J."/>
            <person name="Fan D."/>
            <person name="Wang W."/>
            <person name="Fu W."/>
            <person name="Wang T."/>
            <person name="Wang B."/>
            <person name="Zhang J."/>
            <person name="Peng Z."/>
            <person name="Li Y."/>
            <person name="Li N."/>
            <person name="Wang J."/>
            <person name="Chen M."/>
            <person name="He Y."/>
            <person name="Tan F."/>
            <person name="Song X."/>
            <person name="Zheng Q."/>
            <person name="Huang R."/>
            <person name="Yang H."/>
            <person name="Du X."/>
            <person name="Chen L."/>
            <person name="Yang M."/>
            <person name="Gaffney P.M."/>
            <person name="Wang S."/>
            <person name="Luo L."/>
            <person name="She Z."/>
            <person name="Ming Y."/>
            <person name="Huang W."/>
            <person name="Zhang S."/>
            <person name="Huang B."/>
            <person name="Zhang Y."/>
            <person name="Qu T."/>
            <person name="Ni P."/>
            <person name="Miao G."/>
            <person name="Wang J."/>
            <person name="Wang Q."/>
            <person name="Steinberg C.E."/>
            <person name="Wang H."/>
            <person name="Li N."/>
            <person name="Qian L."/>
            <person name="Zhang G."/>
            <person name="Li Y."/>
            <person name="Yang H."/>
            <person name="Liu X."/>
            <person name="Wang J."/>
            <person name="Yin Y."/>
            <person name="Wang J."/>
        </authorList>
    </citation>
    <scope>NUCLEOTIDE SEQUENCE [LARGE SCALE GENOMIC DNA]</scope>
    <source>
        <strain evidence="11">05x7-T-G4-1.051#20</strain>
    </source>
</reference>
<dbReference type="GO" id="GO:0016779">
    <property type="term" value="F:nucleotidyltransferase activity"/>
    <property type="evidence" value="ECO:0007669"/>
    <property type="project" value="UniProtKB-KW"/>
</dbReference>
<dbReference type="PANTHER" id="PTHR10656">
    <property type="entry name" value="CELL FATE DETERMINING PROTEIN MAB21-RELATED"/>
    <property type="match status" value="1"/>
</dbReference>
<dbReference type="SMART" id="SM01265">
    <property type="entry name" value="Mab-21"/>
    <property type="match status" value="1"/>
</dbReference>
<feature type="region of interest" description="Disordered" evidence="9">
    <location>
        <begin position="80"/>
        <end position="138"/>
    </location>
</feature>
<accession>K1R7B9</accession>
<dbReference type="Pfam" id="PF03281">
    <property type="entry name" value="Mab-21"/>
    <property type="match status" value="1"/>
</dbReference>
<evidence type="ECO:0000256" key="3">
    <source>
        <dbReference type="ARBA" id="ARBA00022679"/>
    </source>
</evidence>
<dbReference type="HOGENOM" id="CLU_590872_0_0_1"/>
<evidence type="ECO:0000256" key="8">
    <source>
        <dbReference type="ARBA" id="ARBA00022842"/>
    </source>
</evidence>
<gene>
    <name evidence="11" type="ORF">CGI_10023477</name>
</gene>
<sequence length="463" mass="53466">MNVMVIKCPNCDKNDFKSERGLNCHISRIHPSSADGRGLRPSTDTRGRRDDKDIVVKDITCPFCDKNDFKSERGLSCHITRMHRSSSDGKGPRPSTGTRDRKDDRNDAVGAKPESRPAKYKESPKQSRTTEEPHDRPLSSLSNFILSFNAPNFEKFVKMIEGSIVRPREDSTLRTESIDYNNEFDFMFYADIKMEADFTNCPPGYCKIRKGVTVNKDLDPFIDRNGYLVPKLYKSHMFDIFEKCRTDPSFRKGRRTQLQDRKPESPAYTLLFDLGIPDKSPIDIDLVPAIRISGWPKTKDAREIQTGKWIDISTAKKAMECFHVVTKQFPEAHPDINLLWRVSFSHAEKELILHADLSDKGCRKNVFKILKKIKENMKSKNPTEMDKFCSYHLKMFILGFYDTHSDFSKDQKLDMLKKGIEQLAKCVREGAIENYFIPKDNVLQSVPEKERRYVVRELEGLLQ</sequence>
<comment type="cofactor">
    <cofactor evidence="1">
        <name>Mg(2+)</name>
        <dbReference type="ChEBI" id="CHEBI:18420"/>
    </cofactor>
</comment>
<feature type="domain" description="C2H2-type" evidence="10">
    <location>
        <begin position="59"/>
        <end position="83"/>
    </location>
</feature>
<dbReference type="InterPro" id="IPR046906">
    <property type="entry name" value="Mab-21_HhH/H2TH-like"/>
</dbReference>
<dbReference type="GO" id="GO:0005524">
    <property type="term" value="F:ATP binding"/>
    <property type="evidence" value="ECO:0007669"/>
    <property type="project" value="UniProtKB-KW"/>
</dbReference>
<dbReference type="InterPro" id="IPR013087">
    <property type="entry name" value="Znf_C2H2_type"/>
</dbReference>
<organism evidence="11">
    <name type="scientific">Magallana gigas</name>
    <name type="common">Pacific oyster</name>
    <name type="synonym">Crassostrea gigas</name>
    <dbReference type="NCBI Taxonomy" id="29159"/>
    <lineage>
        <taxon>Eukaryota</taxon>
        <taxon>Metazoa</taxon>
        <taxon>Spiralia</taxon>
        <taxon>Lophotrochozoa</taxon>
        <taxon>Mollusca</taxon>
        <taxon>Bivalvia</taxon>
        <taxon>Autobranchia</taxon>
        <taxon>Pteriomorphia</taxon>
        <taxon>Ostreida</taxon>
        <taxon>Ostreoidea</taxon>
        <taxon>Ostreidae</taxon>
        <taxon>Magallana</taxon>
    </lineage>
</organism>
<keyword evidence="8" id="KW-0460">Magnesium</keyword>
<feature type="domain" description="C2H2-type" evidence="10">
    <location>
        <begin position="6"/>
        <end position="30"/>
    </location>
</feature>